<gene>
    <name evidence="1" type="ORF">CKY47_00085</name>
</gene>
<proteinExistence type="predicted"/>
<organism evidence="1 2">
    <name type="scientific">Saccharothrix yanglingensis</name>
    <dbReference type="NCBI Taxonomy" id="659496"/>
    <lineage>
        <taxon>Bacteria</taxon>
        <taxon>Bacillati</taxon>
        <taxon>Actinomycetota</taxon>
        <taxon>Actinomycetes</taxon>
        <taxon>Pseudonocardiales</taxon>
        <taxon>Pseudonocardiaceae</taxon>
        <taxon>Saccharothrix</taxon>
    </lineage>
</organism>
<reference evidence="1 2" key="1">
    <citation type="submission" date="2017-06" db="EMBL/GenBank/DDBJ databases">
        <title>Cultured bacterium strain Saccharothrix yanglingensis Hhs.015.</title>
        <authorList>
            <person name="Xia Y."/>
        </authorList>
    </citation>
    <scope>NUCLEOTIDE SEQUENCE [LARGE SCALE GENOMIC DNA]</scope>
    <source>
        <strain evidence="1 2">Hhs.015</strain>
    </source>
</reference>
<sequence>MFFRWRSFRRDVVTCACSPEWPGLRASLDGHELAGVPSPGGSSPLVLALGLEASCTGCGATYPHGWATVGRG</sequence>
<name>A0ABU0WRI7_9PSEU</name>
<accession>A0ABU0WRI7</accession>
<dbReference type="EMBL" id="NSDM01000001">
    <property type="protein sequence ID" value="MDQ2582411.1"/>
    <property type="molecule type" value="Genomic_DNA"/>
</dbReference>
<evidence type="ECO:0000313" key="2">
    <source>
        <dbReference type="Proteomes" id="UP001225605"/>
    </source>
</evidence>
<dbReference type="Proteomes" id="UP001225605">
    <property type="component" value="Unassembled WGS sequence"/>
</dbReference>
<protein>
    <submittedName>
        <fullName evidence="1">Uncharacterized protein</fullName>
    </submittedName>
</protein>
<evidence type="ECO:0000313" key="1">
    <source>
        <dbReference type="EMBL" id="MDQ2582411.1"/>
    </source>
</evidence>
<keyword evidence="2" id="KW-1185">Reference proteome</keyword>
<comment type="caution">
    <text evidence="1">The sequence shown here is derived from an EMBL/GenBank/DDBJ whole genome shotgun (WGS) entry which is preliminary data.</text>
</comment>
<dbReference type="RefSeq" id="WP_306743508.1">
    <property type="nucleotide sequence ID" value="NZ_NSDM01000001.1"/>
</dbReference>